<dbReference type="InterPro" id="IPR011528">
    <property type="entry name" value="NERD"/>
</dbReference>
<comment type="caution">
    <text evidence="10">The sequence shown here is derived from an EMBL/GenBank/DDBJ whole genome shotgun (WGS) entry which is preliminary data.</text>
</comment>
<feature type="binding site" evidence="7">
    <location>
        <position position="547"/>
    </location>
    <ligand>
        <name>ATP</name>
        <dbReference type="ChEBI" id="CHEBI:30616"/>
    </ligand>
</feature>
<evidence type="ECO:0000256" key="5">
    <source>
        <dbReference type="ARBA" id="ARBA00022777"/>
    </source>
</evidence>
<evidence type="ECO:0000256" key="1">
    <source>
        <dbReference type="ARBA" id="ARBA00012513"/>
    </source>
</evidence>
<reference evidence="10 11" key="1">
    <citation type="submission" date="2018-11" db="EMBL/GenBank/DDBJ databases">
        <title>Sequencing the genomes of 1000 actinobacteria strains.</title>
        <authorList>
            <person name="Klenk H.-P."/>
        </authorList>
    </citation>
    <scope>NUCLEOTIDE SEQUENCE [LARGE SCALE GENOMIC DNA]</scope>
    <source>
        <strain evidence="10 11">DSM 44231</strain>
    </source>
</reference>
<dbReference type="Pfam" id="PF00069">
    <property type="entry name" value="Pkinase"/>
    <property type="match status" value="2"/>
</dbReference>
<keyword evidence="4 7" id="KW-0547">Nucleotide-binding</keyword>
<dbReference type="AlphaFoldDB" id="A0A3N1HH85"/>
<dbReference type="PROSITE" id="PS50011">
    <property type="entry name" value="PROTEIN_KINASE_DOM"/>
    <property type="match status" value="2"/>
</dbReference>
<dbReference type="GO" id="GO:0004674">
    <property type="term" value="F:protein serine/threonine kinase activity"/>
    <property type="evidence" value="ECO:0007669"/>
    <property type="project" value="UniProtKB-KW"/>
</dbReference>
<feature type="region of interest" description="Disordered" evidence="8">
    <location>
        <begin position="833"/>
        <end position="868"/>
    </location>
</feature>
<keyword evidence="6 7" id="KW-0067">ATP-binding</keyword>
<dbReference type="Pfam" id="PF08378">
    <property type="entry name" value="NERD"/>
    <property type="match status" value="1"/>
</dbReference>
<dbReference type="EC" id="2.7.11.1" evidence="1"/>
<sequence length="1150" mass="127357">MLADDRPAAPRWFEAGRSRYQHEQSGLDHVRRLMPDREPYRAWATFSFPTPSGHLPECDLLMATPAGLFLVELKDLGEHVTNDGGRFVFRRSGAKRPRVLHNPLQVVDQKSKDLRAQLRRVASRERPGLRVPRVEPAIFLTTPGLRSELDDIHRVRVYGRDGESTGLDWIWRDLLGQVPDEQLVTEDFSAVLPELLRHLGIAAADAYRWFGDWELAPEPLDFGSTWEDRLATRNSGVREEGRLRVYLTAQQATGDARASVERLARREYELLRDITHRGIAQAVQFGHHRDNPAILFRHQTSDLRLDAYLALYGKSLTARQRREMVRQLAEAVRYAHSHSLCHRALAARSVFVSAKTDGTSPVLRIADWQTAFRGDDVSRLSSIGKSSVNGEHLADITDVYLAPEVDAPRADAVRLDVFGLGALAHLIITDEPPAERRSDLIDRLTAERGLRTSGPLGELIFKATRVDVAQRFDSVDSLLFEMDRVERNSIGDEDRDPVDPLTAVPGDRVDKWLVERVLGTGATARVLQVVREIVDDDRTRTERRVFKIALDEEKAVRLRAEARVLAQVGGGVVVRLLNGPRLVSGRTILELEHAGEESLAARLRTGGRLGRRELARFGGDLFSALDQLAARNVRHRDIKPDNLGVLQRADGARQLMLFDFSLADAGPGDIKVGTWGYRDPFLGTADRPLFDDHAELYSAAVTLHEMASGVRPLWGDGTDPRMTDDRLPTIATAEFDPSLAKRLAEFFNRALHRDVEQRFRDLAEIEEAWRTVFGPTRSRRRKPPARPRRVQTAIRTAARPIRSAVDRRRVWMLTALAVTGAVLAAALVADRPASTNQAAPGPTTSSTASSTPRAPTTSPSASGPRIPAATDLTLTFTVDDIAGYRIGDSMIGQSRQRVNVREVITDPESATASSLAAWVSLYQAGAVDPSRLRTGEAVSVAGRTGYYLPAVAEPGYYGANRVGKPTIAVEYANDSWYLVQSDDPLPKARETLLKVAAAVRLGVNRTMRFPVRFDYLPTGLRACGGADGLDPARVGVQPWEGSVELCDDTFGRYDNGSTETGVAIRIGMVADPSYPRPRGSDRIAGRVVDTWSQGATVDCVEFVLIVNVTPSHESRYPEAEIRKILESITVRGVQDRSAWFTGMETLPTIP</sequence>
<dbReference type="EMBL" id="RJKM01000001">
    <property type="protein sequence ID" value="ROP41855.1"/>
    <property type="molecule type" value="Genomic_DNA"/>
</dbReference>
<gene>
    <name evidence="10" type="ORF">EDD40_7320</name>
</gene>
<accession>A0A3N1HH85</accession>
<dbReference type="PROSITE" id="PS00107">
    <property type="entry name" value="PROTEIN_KINASE_ATP"/>
    <property type="match status" value="1"/>
</dbReference>
<keyword evidence="3" id="KW-0808">Transferase</keyword>
<feature type="compositionally biased region" description="Low complexity" evidence="8">
    <location>
        <begin position="838"/>
        <end position="865"/>
    </location>
</feature>
<evidence type="ECO:0000256" key="6">
    <source>
        <dbReference type="ARBA" id="ARBA00022840"/>
    </source>
</evidence>
<feature type="domain" description="Protein kinase" evidence="9">
    <location>
        <begin position="214"/>
        <end position="485"/>
    </location>
</feature>
<dbReference type="PANTHER" id="PTHR43289:SF6">
    <property type="entry name" value="SERINE_THREONINE-PROTEIN KINASE NEKL-3"/>
    <property type="match status" value="1"/>
</dbReference>
<evidence type="ECO:0000256" key="4">
    <source>
        <dbReference type="ARBA" id="ARBA00022741"/>
    </source>
</evidence>
<evidence type="ECO:0000313" key="10">
    <source>
        <dbReference type="EMBL" id="ROP41855.1"/>
    </source>
</evidence>
<proteinExistence type="predicted"/>
<evidence type="ECO:0000256" key="3">
    <source>
        <dbReference type="ARBA" id="ARBA00022679"/>
    </source>
</evidence>
<dbReference type="InterPro" id="IPR011009">
    <property type="entry name" value="Kinase-like_dom_sf"/>
</dbReference>
<evidence type="ECO:0000256" key="8">
    <source>
        <dbReference type="SAM" id="MobiDB-lite"/>
    </source>
</evidence>
<protein>
    <recommendedName>
        <fullName evidence="1">non-specific serine/threonine protein kinase</fullName>
        <ecNumber evidence="1">2.7.11.1</ecNumber>
    </recommendedName>
</protein>
<name>A0A3N1HH85_9PSEU</name>
<keyword evidence="11" id="KW-1185">Reference proteome</keyword>
<evidence type="ECO:0000256" key="2">
    <source>
        <dbReference type="ARBA" id="ARBA00022527"/>
    </source>
</evidence>
<evidence type="ECO:0000259" key="9">
    <source>
        <dbReference type="PROSITE" id="PS50011"/>
    </source>
</evidence>
<dbReference type="PANTHER" id="PTHR43289">
    <property type="entry name" value="MITOGEN-ACTIVATED PROTEIN KINASE KINASE KINASE 20-RELATED"/>
    <property type="match status" value="1"/>
</dbReference>
<keyword evidence="2 10" id="KW-0723">Serine/threonine-protein kinase</keyword>
<evidence type="ECO:0000313" key="11">
    <source>
        <dbReference type="Proteomes" id="UP000268727"/>
    </source>
</evidence>
<feature type="domain" description="Protein kinase" evidence="9">
    <location>
        <begin position="512"/>
        <end position="770"/>
    </location>
</feature>
<dbReference type="Gene3D" id="1.10.510.10">
    <property type="entry name" value="Transferase(Phosphotransferase) domain 1"/>
    <property type="match status" value="2"/>
</dbReference>
<evidence type="ECO:0000256" key="7">
    <source>
        <dbReference type="PROSITE-ProRule" id="PRU10141"/>
    </source>
</evidence>
<dbReference type="InterPro" id="IPR017441">
    <property type="entry name" value="Protein_kinase_ATP_BS"/>
</dbReference>
<dbReference type="SMART" id="SM00220">
    <property type="entry name" value="S_TKc"/>
    <property type="match status" value="1"/>
</dbReference>
<dbReference type="Proteomes" id="UP000268727">
    <property type="component" value="Unassembled WGS sequence"/>
</dbReference>
<dbReference type="GO" id="GO:0005524">
    <property type="term" value="F:ATP binding"/>
    <property type="evidence" value="ECO:0007669"/>
    <property type="project" value="UniProtKB-UniRule"/>
</dbReference>
<dbReference type="SUPFAM" id="SSF56112">
    <property type="entry name" value="Protein kinase-like (PK-like)"/>
    <property type="match status" value="2"/>
</dbReference>
<dbReference type="InterPro" id="IPR000719">
    <property type="entry name" value="Prot_kinase_dom"/>
</dbReference>
<organism evidence="10 11">
    <name type="scientific">Saccharothrix texasensis</name>
    <dbReference type="NCBI Taxonomy" id="103734"/>
    <lineage>
        <taxon>Bacteria</taxon>
        <taxon>Bacillati</taxon>
        <taxon>Actinomycetota</taxon>
        <taxon>Actinomycetes</taxon>
        <taxon>Pseudonocardiales</taxon>
        <taxon>Pseudonocardiaceae</taxon>
        <taxon>Saccharothrix</taxon>
    </lineage>
</organism>
<keyword evidence="5 10" id="KW-0418">Kinase</keyword>